<dbReference type="Proteomes" id="UP000236520">
    <property type="component" value="Unassembled WGS sequence"/>
</dbReference>
<evidence type="ECO:0000256" key="6">
    <source>
        <dbReference type="SAM" id="MobiDB-lite"/>
    </source>
</evidence>
<dbReference type="InterPro" id="IPR013324">
    <property type="entry name" value="RNA_pol_sigma_r3/r4-like"/>
</dbReference>
<dbReference type="Pfam" id="PF08281">
    <property type="entry name" value="Sigma70_r4_2"/>
    <property type="match status" value="1"/>
</dbReference>
<keyword evidence="2" id="KW-0805">Transcription regulation</keyword>
<evidence type="ECO:0000256" key="1">
    <source>
        <dbReference type="ARBA" id="ARBA00010641"/>
    </source>
</evidence>
<dbReference type="InterPro" id="IPR039425">
    <property type="entry name" value="RNA_pol_sigma-70-like"/>
</dbReference>
<evidence type="ECO:0000259" key="7">
    <source>
        <dbReference type="Pfam" id="PF04542"/>
    </source>
</evidence>
<dbReference type="InterPro" id="IPR014284">
    <property type="entry name" value="RNA_pol_sigma-70_dom"/>
</dbReference>
<evidence type="ECO:0000256" key="3">
    <source>
        <dbReference type="ARBA" id="ARBA00023082"/>
    </source>
</evidence>
<dbReference type="InterPro" id="IPR036388">
    <property type="entry name" value="WH-like_DNA-bd_sf"/>
</dbReference>
<dbReference type="PANTHER" id="PTHR43133">
    <property type="entry name" value="RNA POLYMERASE ECF-TYPE SIGMA FACTO"/>
    <property type="match status" value="1"/>
</dbReference>
<dbReference type="InterPro" id="IPR013249">
    <property type="entry name" value="RNA_pol_sigma70_r4_t2"/>
</dbReference>
<keyword evidence="5" id="KW-0804">Transcription</keyword>
<keyword evidence="3" id="KW-0731">Sigma factor</keyword>
<dbReference type="RefSeq" id="WP_102935024.1">
    <property type="nucleotide sequence ID" value="NZ_LJIW01000001.1"/>
</dbReference>
<dbReference type="Gene3D" id="1.10.10.10">
    <property type="entry name" value="Winged helix-like DNA-binding domain superfamily/Winged helix DNA-binding domain"/>
    <property type="match status" value="1"/>
</dbReference>
<dbReference type="Gene3D" id="1.10.1740.10">
    <property type="match status" value="1"/>
</dbReference>
<dbReference type="Pfam" id="PF04542">
    <property type="entry name" value="Sigma70_r2"/>
    <property type="match status" value="1"/>
</dbReference>
<feature type="domain" description="RNA polymerase sigma-70 region 2" evidence="7">
    <location>
        <begin position="30"/>
        <end position="90"/>
    </location>
</feature>
<accession>A0A2J7ZDB2</accession>
<dbReference type="GO" id="GO:0003677">
    <property type="term" value="F:DNA binding"/>
    <property type="evidence" value="ECO:0007669"/>
    <property type="project" value="UniProtKB-KW"/>
</dbReference>
<gene>
    <name evidence="9" type="ORF">SMF913_14291</name>
</gene>
<dbReference type="NCBIfam" id="TIGR02937">
    <property type="entry name" value="sigma70-ECF"/>
    <property type="match status" value="1"/>
</dbReference>
<evidence type="ECO:0000256" key="4">
    <source>
        <dbReference type="ARBA" id="ARBA00023125"/>
    </source>
</evidence>
<comment type="similarity">
    <text evidence="1">Belongs to the sigma-70 factor family. ECF subfamily.</text>
</comment>
<feature type="compositionally biased region" description="Basic and acidic residues" evidence="6">
    <location>
        <begin position="276"/>
        <end position="317"/>
    </location>
</feature>
<dbReference type="EMBL" id="LJIW01000001">
    <property type="protein sequence ID" value="PNG98266.1"/>
    <property type="molecule type" value="Genomic_DNA"/>
</dbReference>
<dbReference type="InterPro" id="IPR007627">
    <property type="entry name" value="RNA_pol_sigma70_r2"/>
</dbReference>
<protein>
    <submittedName>
        <fullName evidence="9">Uncharacterized protein</fullName>
    </submittedName>
</protein>
<evidence type="ECO:0000259" key="8">
    <source>
        <dbReference type="Pfam" id="PF08281"/>
    </source>
</evidence>
<dbReference type="GO" id="GO:0006352">
    <property type="term" value="P:DNA-templated transcription initiation"/>
    <property type="evidence" value="ECO:0007669"/>
    <property type="project" value="InterPro"/>
</dbReference>
<feature type="region of interest" description="Disordered" evidence="6">
    <location>
        <begin position="216"/>
        <end position="317"/>
    </location>
</feature>
<organism evidence="9 10">
    <name type="scientific">Streptomyces malaysiensis</name>
    <dbReference type="NCBI Taxonomy" id="92644"/>
    <lineage>
        <taxon>Bacteria</taxon>
        <taxon>Bacillati</taxon>
        <taxon>Actinomycetota</taxon>
        <taxon>Actinomycetes</taxon>
        <taxon>Kitasatosporales</taxon>
        <taxon>Streptomycetaceae</taxon>
        <taxon>Streptomyces</taxon>
        <taxon>Streptomyces violaceusniger group</taxon>
    </lineage>
</organism>
<feature type="compositionally biased region" description="Gly residues" evidence="6">
    <location>
        <begin position="244"/>
        <end position="257"/>
    </location>
</feature>
<reference evidence="9 10" key="1">
    <citation type="submission" date="2015-09" db="EMBL/GenBank/DDBJ databases">
        <title>Genome sequence, genome mining and natural product profiling of a biocontrol bacterium Streptomyces malaysiensis F913.</title>
        <authorList>
            <person name="Xu Y."/>
            <person name="Wei J."/>
            <person name="Xie J."/>
            <person name="Li T."/>
            <person name="Zhou Z."/>
        </authorList>
    </citation>
    <scope>NUCLEOTIDE SEQUENCE [LARGE SCALE GENOMIC DNA]</scope>
    <source>
        <strain evidence="9 10">F913</strain>
    </source>
</reference>
<name>A0A2J7ZDB2_STRMQ</name>
<dbReference type="PANTHER" id="PTHR43133:SF8">
    <property type="entry name" value="RNA POLYMERASE SIGMA FACTOR HI_1459-RELATED"/>
    <property type="match status" value="1"/>
</dbReference>
<sequence length="317" mass="34009">MSDTVEEFEGGGPSEGESEGRADEDFDAFYARTYPWLAARAVMLSGNRQNAEDAVQEAYIEAMRRWPEVRTYASPEAWVTTTMRRKLSRDGRRWWFRWKPVEMTVPAAATASVEETAEALAALRALGTLPPRQRQVVVMHSLEGMSYQAISTELGISVGSVGSNLHKARARLSLLLDVSPDLGRSTERLLTRTPEDPLTLALHGAARWLSYGFRGEQRTRDGGADSGRDGAGDRARGGVVDGACDGGGGRVRGGVADGGRDGDGDRARSGAPNGARDGDGDRASDSVPDGARDGSGRGRARDGSGRGRARDGFRGRR</sequence>
<dbReference type="GO" id="GO:0016987">
    <property type="term" value="F:sigma factor activity"/>
    <property type="evidence" value="ECO:0007669"/>
    <property type="project" value="UniProtKB-KW"/>
</dbReference>
<evidence type="ECO:0000256" key="2">
    <source>
        <dbReference type="ARBA" id="ARBA00023015"/>
    </source>
</evidence>
<dbReference type="InterPro" id="IPR013325">
    <property type="entry name" value="RNA_pol_sigma_r2"/>
</dbReference>
<evidence type="ECO:0000256" key="5">
    <source>
        <dbReference type="ARBA" id="ARBA00023163"/>
    </source>
</evidence>
<dbReference type="SUPFAM" id="SSF88946">
    <property type="entry name" value="Sigma2 domain of RNA polymerase sigma factors"/>
    <property type="match status" value="1"/>
</dbReference>
<evidence type="ECO:0000313" key="9">
    <source>
        <dbReference type="EMBL" id="PNG98266.1"/>
    </source>
</evidence>
<keyword evidence="10" id="KW-1185">Reference proteome</keyword>
<dbReference type="AlphaFoldDB" id="A0A2J7ZDB2"/>
<keyword evidence="4" id="KW-0238">DNA-binding</keyword>
<feature type="domain" description="RNA polymerase sigma factor 70 region 4 type 2" evidence="8">
    <location>
        <begin position="121"/>
        <end position="172"/>
    </location>
</feature>
<proteinExistence type="inferred from homology"/>
<feature type="compositionally biased region" description="Basic and acidic residues" evidence="6">
    <location>
        <begin position="258"/>
        <end position="268"/>
    </location>
</feature>
<dbReference type="SUPFAM" id="SSF88659">
    <property type="entry name" value="Sigma3 and sigma4 domains of RNA polymerase sigma factors"/>
    <property type="match status" value="1"/>
</dbReference>
<comment type="caution">
    <text evidence="9">The sequence shown here is derived from an EMBL/GenBank/DDBJ whole genome shotgun (WGS) entry which is preliminary data.</text>
</comment>
<feature type="compositionally biased region" description="Basic and acidic residues" evidence="6">
    <location>
        <begin position="216"/>
        <end position="236"/>
    </location>
</feature>
<evidence type="ECO:0000313" key="10">
    <source>
        <dbReference type="Proteomes" id="UP000236520"/>
    </source>
</evidence>
<dbReference type="CDD" id="cd06171">
    <property type="entry name" value="Sigma70_r4"/>
    <property type="match status" value="1"/>
</dbReference>
<feature type="region of interest" description="Disordered" evidence="6">
    <location>
        <begin position="1"/>
        <end position="22"/>
    </location>
</feature>